<dbReference type="AlphaFoldDB" id="A0A6M0IRB9"/>
<dbReference type="Pfam" id="PF13349">
    <property type="entry name" value="DUF4097"/>
    <property type="match status" value="1"/>
</dbReference>
<dbReference type="Proteomes" id="UP000477386">
    <property type="component" value="Unassembled WGS sequence"/>
</dbReference>
<name>A0A6M0IRB9_9BACT</name>
<comment type="caution">
    <text evidence="3">The sequence shown here is derived from an EMBL/GenBank/DDBJ whole genome shotgun (WGS) entry which is preliminary data.</text>
</comment>
<keyword evidence="1" id="KW-0732">Signal</keyword>
<sequence length="278" mass="29993">MNSTRIVRTSLLLLFLFWTLPVAAQNDAKEQIVVPLSEPAKPGFLTVALINGSIRVVGYSGKEVVIEAVVPTKRGERDEKSEVSVNGMKRISSSSDMEVSAEEKNNKITINTNSWKRPIDLTIKVPTRCSLTLKTVNNGEITVDGVTGTLEIANVNGAIQLTNIAGSAVANTINGNLTAVFKAIDADSPMAFSTLNGNVDVTFPASAKASVKVRSDQGDVYSDFDIDVDKIQTKSTRTEKNGMYRVSVADWVKGKINGGGPEVMMKNMHGTIYIRKGK</sequence>
<feature type="domain" description="DUF4097" evidence="2">
    <location>
        <begin position="93"/>
        <end position="249"/>
    </location>
</feature>
<accession>A0A6M0IRB9</accession>
<organism evidence="3 4">
    <name type="scientific">Spirosoma agri</name>
    <dbReference type="NCBI Taxonomy" id="1987381"/>
    <lineage>
        <taxon>Bacteria</taxon>
        <taxon>Pseudomonadati</taxon>
        <taxon>Bacteroidota</taxon>
        <taxon>Cytophagia</taxon>
        <taxon>Cytophagales</taxon>
        <taxon>Cytophagaceae</taxon>
        <taxon>Spirosoma</taxon>
    </lineage>
</organism>
<feature type="signal peptide" evidence="1">
    <location>
        <begin position="1"/>
        <end position="24"/>
    </location>
</feature>
<evidence type="ECO:0000259" key="2">
    <source>
        <dbReference type="Pfam" id="PF13349"/>
    </source>
</evidence>
<proteinExistence type="predicted"/>
<dbReference type="EMBL" id="JAAGNZ010000005">
    <property type="protein sequence ID" value="NEU70477.1"/>
    <property type="molecule type" value="Genomic_DNA"/>
</dbReference>
<evidence type="ECO:0000313" key="4">
    <source>
        <dbReference type="Proteomes" id="UP000477386"/>
    </source>
</evidence>
<reference evidence="3 4" key="1">
    <citation type="submission" date="2020-02" db="EMBL/GenBank/DDBJ databases">
        <title>Draft genome sequence of two Spirosoma agri KCTC 52727 and Spirosoma terrae KCTC 52035.</title>
        <authorList>
            <person name="Rojas J."/>
            <person name="Ambika Manirajan B."/>
            <person name="Ratering S."/>
            <person name="Suarez C."/>
            <person name="Schnell S."/>
        </authorList>
    </citation>
    <scope>NUCLEOTIDE SEQUENCE [LARGE SCALE GENOMIC DNA]</scope>
    <source>
        <strain evidence="3 4">KCTC 52727</strain>
    </source>
</reference>
<dbReference type="RefSeq" id="WP_164043787.1">
    <property type="nucleotide sequence ID" value="NZ_JAAGNZ010000005.1"/>
</dbReference>
<gene>
    <name evidence="3" type="ORF">GK091_26660</name>
</gene>
<feature type="chain" id="PRO_5026827525" evidence="1">
    <location>
        <begin position="25"/>
        <end position="278"/>
    </location>
</feature>
<keyword evidence="4" id="KW-1185">Reference proteome</keyword>
<evidence type="ECO:0000256" key="1">
    <source>
        <dbReference type="SAM" id="SignalP"/>
    </source>
</evidence>
<dbReference type="InterPro" id="IPR025164">
    <property type="entry name" value="Toastrack_DUF4097"/>
</dbReference>
<protein>
    <submittedName>
        <fullName evidence="3">DUF4097 domain-containing protein</fullName>
    </submittedName>
</protein>
<evidence type="ECO:0000313" key="3">
    <source>
        <dbReference type="EMBL" id="NEU70477.1"/>
    </source>
</evidence>